<comment type="caution">
    <text evidence="2">The sequence shown here is derived from an EMBL/GenBank/DDBJ whole genome shotgun (WGS) entry which is preliminary data.</text>
</comment>
<dbReference type="InterPro" id="IPR051797">
    <property type="entry name" value="TrmB-like"/>
</dbReference>
<accession>A0A561TSV4</accession>
<dbReference type="PANTHER" id="PTHR34293:SF1">
    <property type="entry name" value="HTH-TYPE TRANSCRIPTIONAL REGULATOR TRMBL2"/>
    <property type="match status" value="1"/>
</dbReference>
<proteinExistence type="predicted"/>
<organism evidence="2 3">
    <name type="scientific">Kitasatospora viridis</name>
    <dbReference type="NCBI Taxonomy" id="281105"/>
    <lineage>
        <taxon>Bacteria</taxon>
        <taxon>Bacillati</taxon>
        <taxon>Actinomycetota</taxon>
        <taxon>Actinomycetes</taxon>
        <taxon>Kitasatosporales</taxon>
        <taxon>Streptomycetaceae</taxon>
        <taxon>Kitasatospora</taxon>
    </lineage>
</organism>
<dbReference type="Proteomes" id="UP000317940">
    <property type="component" value="Unassembled WGS sequence"/>
</dbReference>
<dbReference type="InterPro" id="IPR000792">
    <property type="entry name" value="Tscrpt_reg_LuxR_C"/>
</dbReference>
<dbReference type="Gene3D" id="1.10.10.10">
    <property type="entry name" value="Winged helix-like DNA-binding domain superfamily/Winged helix DNA-binding domain"/>
    <property type="match status" value="1"/>
</dbReference>
<dbReference type="GO" id="GO:0006355">
    <property type="term" value="P:regulation of DNA-templated transcription"/>
    <property type="evidence" value="ECO:0007669"/>
    <property type="project" value="InterPro"/>
</dbReference>
<dbReference type="InterPro" id="IPR016032">
    <property type="entry name" value="Sig_transdc_resp-reg_C-effctor"/>
</dbReference>
<evidence type="ECO:0000259" key="1">
    <source>
        <dbReference type="SMART" id="SM00421"/>
    </source>
</evidence>
<dbReference type="SMART" id="SM00421">
    <property type="entry name" value="HTH_LUXR"/>
    <property type="match status" value="1"/>
</dbReference>
<dbReference type="Pfam" id="PF00196">
    <property type="entry name" value="GerE"/>
    <property type="match status" value="1"/>
</dbReference>
<name>A0A561TSV4_9ACTN</name>
<dbReference type="GO" id="GO:0003677">
    <property type="term" value="F:DNA binding"/>
    <property type="evidence" value="ECO:0007669"/>
    <property type="project" value="InterPro"/>
</dbReference>
<dbReference type="Gene3D" id="3.30.870.10">
    <property type="entry name" value="Endonuclease Chain A"/>
    <property type="match status" value="1"/>
</dbReference>
<reference evidence="2 3" key="1">
    <citation type="submission" date="2019-06" db="EMBL/GenBank/DDBJ databases">
        <title>Sequencing the genomes of 1000 actinobacteria strains.</title>
        <authorList>
            <person name="Klenk H.-P."/>
        </authorList>
    </citation>
    <scope>NUCLEOTIDE SEQUENCE [LARGE SCALE GENOMIC DNA]</scope>
    <source>
        <strain evidence="2 3">DSM 44826</strain>
    </source>
</reference>
<evidence type="ECO:0000313" key="2">
    <source>
        <dbReference type="EMBL" id="TWF90167.1"/>
    </source>
</evidence>
<protein>
    <submittedName>
        <fullName evidence="2">Regulatory LuxR family protein</fullName>
    </submittedName>
</protein>
<dbReference type="AlphaFoldDB" id="A0A561TSV4"/>
<evidence type="ECO:0000313" key="3">
    <source>
        <dbReference type="Proteomes" id="UP000317940"/>
    </source>
</evidence>
<dbReference type="SUPFAM" id="SSF56024">
    <property type="entry name" value="Phospholipase D/nuclease"/>
    <property type="match status" value="1"/>
</dbReference>
<sequence length="352" mass="39147">MSRQTGVSQQLDESQPGETQALVQPLGHEAYSVYGWVLERGYVDPEAMLAELDLSRDQLAETVSTLTEMRLLRPLPDGTNVVACRPDVAAAEIVGPLEDHIQRVQRAANQTRSQFDPLMSMYLATESRKRREKDEIDVLPDRASVNALLDEAANSCTSEVITMQPGGGRPREQLQRAFRRDEALLERGVKFRTLYQHSARFDAATRDYVGKAAKAGAQIRTVRELNSKMIIFDREMAFIPAAGSERGAVVVREPAVVAFLCGIFDESWGHGMEFVGELRSQSEERALANSVKSSILRLLVQGVRDDTIARRMGISVRTCRRHIAEIMEQAGAESRFQAGYLVAGRQLLDAQD</sequence>
<gene>
    <name evidence="2" type="ORF">FHX73_13211</name>
</gene>
<dbReference type="SUPFAM" id="SSF46894">
    <property type="entry name" value="C-terminal effector domain of the bipartite response regulators"/>
    <property type="match status" value="1"/>
</dbReference>
<dbReference type="EMBL" id="VIWT01000003">
    <property type="protein sequence ID" value="TWF90167.1"/>
    <property type="molecule type" value="Genomic_DNA"/>
</dbReference>
<dbReference type="InterPro" id="IPR036388">
    <property type="entry name" value="WH-like_DNA-bd_sf"/>
</dbReference>
<dbReference type="PANTHER" id="PTHR34293">
    <property type="entry name" value="HTH-TYPE TRANSCRIPTIONAL REGULATOR TRMBL2"/>
    <property type="match status" value="1"/>
</dbReference>
<keyword evidence="3" id="KW-1185">Reference proteome</keyword>
<feature type="domain" description="HTH luxR-type" evidence="1">
    <location>
        <begin position="293"/>
        <end position="342"/>
    </location>
</feature>